<sequence>MVKAVHFVASVGDSYGGVATAVAGLGAVERHLGHVPSLVTLDRPEQGTDTLRRAVRAFDVHLLVPHRFTGRFHHGRDLTATARALVAEHDVVVVHGVFDAVAQAGWLAARAAGKPYLVWPHGSLDAYDLRRHRLAKFALAPLWRAMLNGARAVVCTTRREAERVRRFGATTATTVVPLTTGGPPVIPRQAARDEYRTVLYLGRIDHKKGLPLLLEAFDRAAAPGDELVIAGSGDEELESALRRRAALILGDRTVYFPGWVDGVTRRALFTRADVFALLSDNENFGLSVAEAVESGVPALLSDQVYLGDELVEHEAAVVCERTVESAATSLRRLLDDADLRRRVGHNGQVYARDRFAVPAVADAYLSLLGGIRC</sequence>
<keyword evidence="1" id="KW-0328">Glycosyltransferase</keyword>
<dbReference type="RefSeq" id="WP_184666153.1">
    <property type="nucleotide sequence ID" value="NZ_BAABAI010000036.1"/>
</dbReference>
<dbReference type="Pfam" id="PF13579">
    <property type="entry name" value="Glyco_trans_4_4"/>
    <property type="match status" value="1"/>
</dbReference>
<dbReference type="InterPro" id="IPR050194">
    <property type="entry name" value="Glycosyltransferase_grp1"/>
</dbReference>
<evidence type="ECO:0000256" key="1">
    <source>
        <dbReference type="ARBA" id="ARBA00022676"/>
    </source>
</evidence>
<proteinExistence type="predicted"/>
<keyword evidence="2 5" id="KW-0808">Transferase</keyword>
<evidence type="ECO:0000259" key="3">
    <source>
        <dbReference type="Pfam" id="PF00534"/>
    </source>
</evidence>
<protein>
    <submittedName>
        <fullName evidence="5">Glycosyltransferase involved in cell wall biosynthesis</fullName>
    </submittedName>
</protein>
<dbReference type="InterPro" id="IPR028098">
    <property type="entry name" value="Glyco_trans_4-like_N"/>
</dbReference>
<accession>A0A7W7SZ61</accession>
<evidence type="ECO:0000313" key="6">
    <source>
        <dbReference type="Proteomes" id="UP000542674"/>
    </source>
</evidence>
<dbReference type="Proteomes" id="UP000542674">
    <property type="component" value="Unassembled WGS sequence"/>
</dbReference>
<comment type="caution">
    <text evidence="5">The sequence shown here is derived from an EMBL/GenBank/DDBJ whole genome shotgun (WGS) entry which is preliminary data.</text>
</comment>
<evidence type="ECO:0000256" key="2">
    <source>
        <dbReference type="ARBA" id="ARBA00022679"/>
    </source>
</evidence>
<name>A0A7W7SZ61_9PSEU</name>
<dbReference type="EMBL" id="JACHJS010000001">
    <property type="protein sequence ID" value="MBB4963371.1"/>
    <property type="molecule type" value="Genomic_DNA"/>
</dbReference>
<dbReference type="Pfam" id="PF00534">
    <property type="entry name" value="Glycos_transf_1"/>
    <property type="match status" value="1"/>
</dbReference>
<keyword evidence="6" id="KW-1185">Reference proteome</keyword>
<dbReference type="PANTHER" id="PTHR45947">
    <property type="entry name" value="SULFOQUINOVOSYL TRANSFERASE SQD2"/>
    <property type="match status" value="1"/>
</dbReference>
<dbReference type="SUPFAM" id="SSF53756">
    <property type="entry name" value="UDP-Glycosyltransferase/glycogen phosphorylase"/>
    <property type="match status" value="1"/>
</dbReference>
<organism evidence="5 6">
    <name type="scientific">Saccharothrix violaceirubra</name>
    <dbReference type="NCBI Taxonomy" id="413306"/>
    <lineage>
        <taxon>Bacteria</taxon>
        <taxon>Bacillati</taxon>
        <taxon>Actinomycetota</taxon>
        <taxon>Actinomycetes</taxon>
        <taxon>Pseudonocardiales</taxon>
        <taxon>Pseudonocardiaceae</taxon>
        <taxon>Saccharothrix</taxon>
    </lineage>
</organism>
<dbReference type="AlphaFoldDB" id="A0A7W7SZ61"/>
<feature type="domain" description="Glycosyltransferase subfamily 4-like N-terminal" evidence="4">
    <location>
        <begin position="16"/>
        <end position="178"/>
    </location>
</feature>
<gene>
    <name evidence="5" type="ORF">F4559_000730</name>
</gene>
<reference evidence="5 6" key="1">
    <citation type="submission" date="2020-08" db="EMBL/GenBank/DDBJ databases">
        <title>Sequencing the genomes of 1000 actinobacteria strains.</title>
        <authorList>
            <person name="Klenk H.-P."/>
        </authorList>
    </citation>
    <scope>NUCLEOTIDE SEQUENCE [LARGE SCALE GENOMIC DNA]</scope>
    <source>
        <strain evidence="5 6">DSM 45084</strain>
    </source>
</reference>
<feature type="domain" description="Glycosyl transferase family 1" evidence="3">
    <location>
        <begin position="189"/>
        <end position="348"/>
    </location>
</feature>
<dbReference type="GO" id="GO:0016757">
    <property type="term" value="F:glycosyltransferase activity"/>
    <property type="evidence" value="ECO:0007669"/>
    <property type="project" value="UniProtKB-KW"/>
</dbReference>
<evidence type="ECO:0000259" key="4">
    <source>
        <dbReference type="Pfam" id="PF13579"/>
    </source>
</evidence>
<dbReference type="PANTHER" id="PTHR45947:SF3">
    <property type="entry name" value="SULFOQUINOVOSYL TRANSFERASE SQD2"/>
    <property type="match status" value="1"/>
</dbReference>
<evidence type="ECO:0000313" key="5">
    <source>
        <dbReference type="EMBL" id="MBB4963371.1"/>
    </source>
</evidence>
<dbReference type="InterPro" id="IPR001296">
    <property type="entry name" value="Glyco_trans_1"/>
</dbReference>
<dbReference type="GO" id="GO:1901137">
    <property type="term" value="P:carbohydrate derivative biosynthetic process"/>
    <property type="evidence" value="ECO:0007669"/>
    <property type="project" value="UniProtKB-ARBA"/>
</dbReference>
<dbReference type="Gene3D" id="3.40.50.2000">
    <property type="entry name" value="Glycogen Phosphorylase B"/>
    <property type="match status" value="2"/>
</dbReference>